<proteinExistence type="predicted"/>
<dbReference type="InterPro" id="IPR000086">
    <property type="entry name" value="NUDIX_hydrolase_dom"/>
</dbReference>
<dbReference type="PROSITE" id="PS51462">
    <property type="entry name" value="NUDIX"/>
    <property type="match status" value="1"/>
</dbReference>
<feature type="domain" description="Nudix hydrolase" evidence="1">
    <location>
        <begin position="1"/>
        <end position="148"/>
    </location>
</feature>
<gene>
    <name evidence="2" type="ORF">UV12_C0005G0004</name>
</gene>
<comment type="caution">
    <text evidence="2">The sequence shown here is derived from an EMBL/GenBank/DDBJ whole genome shotgun (WGS) entry which is preliminary data.</text>
</comment>
<dbReference type="STRING" id="1618756.UV12_C0005G0004"/>
<dbReference type="InterPro" id="IPR015797">
    <property type="entry name" value="NUDIX_hydrolase-like_dom_sf"/>
</dbReference>
<sequence length="150" mass="17405">MMQRATNKMRKGEDYIGIAVTFLCHDGNGNFLFNKRGVNCRDENGRWDHGSGAMELGDTIEDTLRKEVSEEYCTDILEYESLGYRDVHREHNGKKTHWIGIDFKVLVDRSKVKNGEPHKLDEIGWFTLDNLPEPLQSQVPTFLKLYKDKI</sequence>
<dbReference type="EMBL" id="LCDG01000005">
    <property type="protein sequence ID" value="KKS47729.1"/>
    <property type="molecule type" value="Genomic_DNA"/>
</dbReference>
<evidence type="ECO:0000313" key="3">
    <source>
        <dbReference type="Proteomes" id="UP000034704"/>
    </source>
</evidence>
<evidence type="ECO:0000313" key="2">
    <source>
        <dbReference type="EMBL" id="KKS47729.1"/>
    </source>
</evidence>
<organism evidence="2 3">
    <name type="scientific">Candidatus Nomurabacteria bacterium GW2011_GWC2_42_20</name>
    <dbReference type="NCBI Taxonomy" id="1618756"/>
    <lineage>
        <taxon>Bacteria</taxon>
        <taxon>Candidatus Nomuraibacteriota</taxon>
    </lineage>
</organism>
<dbReference type="SUPFAM" id="SSF55811">
    <property type="entry name" value="Nudix"/>
    <property type="match status" value="1"/>
</dbReference>
<keyword evidence="2" id="KW-0378">Hydrolase</keyword>
<reference evidence="2 3" key="1">
    <citation type="journal article" date="2015" name="Nature">
        <title>rRNA introns, odd ribosomes, and small enigmatic genomes across a large radiation of phyla.</title>
        <authorList>
            <person name="Brown C.T."/>
            <person name="Hug L.A."/>
            <person name="Thomas B.C."/>
            <person name="Sharon I."/>
            <person name="Castelle C.J."/>
            <person name="Singh A."/>
            <person name="Wilkins M.J."/>
            <person name="Williams K.H."/>
            <person name="Banfield J.F."/>
        </authorList>
    </citation>
    <scope>NUCLEOTIDE SEQUENCE [LARGE SCALE GENOMIC DNA]</scope>
</reference>
<dbReference type="AlphaFoldDB" id="A0A0G0ZGC5"/>
<dbReference type="Pfam" id="PF00293">
    <property type="entry name" value="NUDIX"/>
    <property type="match status" value="1"/>
</dbReference>
<accession>A0A0G0ZGC5</accession>
<dbReference type="GO" id="GO:0016787">
    <property type="term" value="F:hydrolase activity"/>
    <property type="evidence" value="ECO:0007669"/>
    <property type="project" value="UniProtKB-KW"/>
</dbReference>
<protein>
    <submittedName>
        <fullName evidence="2">NUDIX hydrolase</fullName>
    </submittedName>
</protein>
<name>A0A0G0ZGC5_9BACT</name>
<dbReference type="Gene3D" id="3.90.79.10">
    <property type="entry name" value="Nucleoside Triphosphate Pyrophosphohydrolase"/>
    <property type="match status" value="1"/>
</dbReference>
<dbReference type="Proteomes" id="UP000034704">
    <property type="component" value="Unassembled WGS sequence"/>
</dbReference>
<evidence type="ECO:0000259" key="1">
    <source>
        <dbReference type="PROSITE" id="PS51462"/>
    </source>
</evidence>